<evidence type="ECO:0000259" key="1">
    <source>
        <dbReference type="Pfam" id="PF12146"/>
    </source>
</evidence>
<dbReference type="EMBL" id="LIBB01000566">
    <property type="protein sequence ID" value="KRO68047.1"/>
    <property type="molecule type" value="Genomic_DNA"/>
</dbReference>
<evidence type="ECO:0000313" key="2">
    <source>
        <dbReference type="EMBL" id="KRO68047.1"/>
    </source>
</evidence>
<dbReference type="InterPro" id="IPR022742">
    <property type="entry name" value="Hydrolase_4"/>
</dbReference>
<dbReference type="PANTHER" id="PTHR43265:SF1">
    <property type="entry name" value="ESTERASE ESTD"/>
    <property type="match status" value="1"/>
</dbReference>
<dbReference type="Proteomes" id="UP000051934">
    <property type="component" value="Unassembled WGS sequence"/>
</dbReference>
<comment type="caution">
    <text evidence="2">The sequence shown here is derived from an EMBL/GenBank/DDBJ whole genome shotgun (WGS) entry which is preliminary data.</text>
</comment>
<proteinExistence type="predicted"/>
<dbReference type="GO" id="GO:0052689">
    <property type="term" value="F:carboxylic ester hydrolase activity"/>
    <property type="evidence" value="ECO:0007669"/>
    <property type="project" value="TreeGrafter"/>
</dbReference>
<dbReference type="InterPro" id="IPR053145">
    <property type="entry name" value="AB_hydrolase_Est10"/>
</dbReference>
<feature type="domain" description="Serine aminopeptidase S33" evidence="1">
    <location>
        <begin position="57"/>
        <end position="159"/>
    </location>
</feature>
<organism evidence="2 3">
    <name type="scientific">OM182 bacterium BACL3 MAG-120507-bin80</name>
    <dbReference type="NCBI Taxonomy" id="1655577"/>
    <lineage>
        <taxon>Bacteria</taxon>
        <taxon>Pseudomonadati</taxon>
        <taxon>Pseudomonadota</taxon>
        <taxon>Gammaproteobacteria</taxon>
        <taxon>OMG group</taxon>
        <taxon>OM182 clade</taxon>
    </lineage>
</organism>
<protein>
    <recommendedName>
        <fullName evidence="1">Serine aminopeptidase S33 domain-containing protein</fullName>
    </recommendedName>
</protein>
<name>A0A0R2RZW9_9GAMM</name>
<gene>
    <name evidence="2" type="ORF">ABR69_03985</name>
</gene>
<dbReference type="AlphaFoldDB" id="A0A0R2RZW9"/>
<dbReference type="PANTHER" id="PTHR43265">
    <property type="entry name" value="ESTERASE ESTD"/>
    <property type="match status" value="1"/>
</dbReference>
<dbReference type="Gene3D" id="3.40.50.1820">
    <property type="entry name" value="alpha/beta hydrolase"/>
    <property type="match status" value="1"/>
</dbReference>
<sequence length="207" mass="21866">MQISEHEILVESGNVTLKGTLCLPDDGGPFPVLLYVSGSGPLDRDENTPSLRLNNSKRIAHSLARLRIASMRYDKRGVGESGGDFLSASHSDLVNDAVACVQSLQKHDAIDAGEVFGAGHSEGAIIAAQVAARLPEISGIILLSPFCESMESLLIRQAEALGAMTTGQKGLGTLPSKVNDSERLNGLAPPILTLIDARVGCVNRRAR</sequence>
<reference evidence="2 3" key="1">
    <citation type="submission" date="2015-10" db="EMBL/GenBank/DDBJ databases">
        <title>Metagenome-Assembled Genomes uncover a global brackish microbiome.</title>
        <authorList>
            <person name="Hugerth L.W."/>
            <person name="Larsson J."/>
            <person name="Alneberg J."/>
            <person name="Lindh M.V."/>
            <person name="Legrand C."/>
            <person name="Pinhassi J."/>
            <person name="Andersson A.F."/>
        </authorList>
    </citation>
    <scope>NUCLEOTIDE SEQUENCE [LARGE SCALE GENOMIC DNA]</scope>
    <source>
        <strain evidence="2">BACL4 MAG-120507-bin80</strain>
    </source>
</reference>
<dbReference type="SUPFAM" id="SSF53474">
    <property type="entry name" value="alpha/beta-Hydrolases"/>
    <property type="match status" value="1"/>
</dbReference>
<dbReference type="InterPro" id="IPR029058">
    <property type="entry name" value="AB_hydrolase_fold"/>
</dbReference>
<dbReference type="Pfam" id="PF12146">
    <property type="entry name" value="Hydrolase_4"/>
    <property type="match status" value="1"/>
</dbReference>
<accession>A0A0R2RZW9</accession>
<evidence type="ECO:0000313" key="3">
    <source>
        <dbReference type="Proteomes" id="UP000051934"/>
    </source>
</evidence>